<feature type="transmembrane region" description="Helical" evidence="9">
    <location>
        <begin position="142"/>
        <end position="173"/>
    </location>
</feature>
<protein>
    <recommendedName>
        <fullName evidence="13">Odorant receptor</fullName>
    </recommendedName>
</protein>
<dbReference type="OrthoDB" id="6605913at2759"/>
<dbReference type="GO" id="GO:0016020">
    <property type="term" value="C:membrane"/>
    <property type="evidence" value="ECO:0007669"/>
    <property type="project" value="UniProtKB-SubCell"/>
</dbReference>
<dbReference type="GO" id="GO:0004984">
    <property type="term" value="F:olfactory receptor activity"/>
    <property type="evidence" value="ECO:0007669"/>
    <property type="project" value="InterPro"/>
</dbReference>
<dbReference type="EMBL" id="OV725077">
    <property type="protein sequence ID" value="CAH1390938.1"/>
    <property type="molecule type" value="Genomic_DNA"/>
</dbReference>
<dbReference type="GO" id="GO:0005549">
    <property type="term" value="F:odorant binding"/>
    <property type="evidence" value="ECO:0007669"/>
    <property type="project" value="InterPro"/>
</dbReference>
<evidence type="ECO:0000313" key="12">
    <source>
        <dbReference type="Proteomes" id="UP001152798"/>
    </source>
</evidence>
<evidence type="ECO:0000256" key="6">
    <source>
        <dbReference type="ARBA" id="ARBA00023136"/>
    </source>
</evidence>
<evidence type="ECO:0000256" key="4">
    <source>
        <dbReference type="ARBA" id="ARBA00022725"/>
    </source>
</evidence>
<evidence type="ECO:0000256" key="10">
    <source>
        <dbReference type="SAM" id="SignalP"/>
    </source>
</evidence>
<keyword evidence="7" id="KW-0675">Receptor</keyword>
<dbReference type="Proteomes" id="UP001152798">
    <property type="component" value="Chromosome 1"/>
</dbReference>
<evidence type="ECO:0000256" key="8">
    <source>
        <dbReference type="ARBA" id="ARBA00023224"/>
    </source>
</evidence>
<feature type="signal peptide" evidence="10">
    <location>
        <begin position="1"/>
        <end position="16"/>
    </location>
</feature>
<comment type="subcellular location">
    <subcellularLocation>
        <location evidence="1">Membrane</location>
        <topology evidence="1">Multi-pass membrane protein</topology>
    </subcellularLocation>
</comment>
<evidence type="ECO:0000256" key="3">
    <source>
        <dbReference type="ARBA" id="ARBA00022692"/>
    </source>
</evidence>
<sequence>MGIYSIASLFVFVGAAIEAGIKKCMEQTAFYIVIGIITSAQQFYLICNQDQVKKIIDILKGYQERHEGKWQADMFEGESLRVWKVLRYYNMVMGSYNIFYFSLPFVVDLVGGLINPDFPVVRFPLPTQQYVEDYEPRSWGNVLYSLIGITSGILTIEMNIGIEALIYISIIYTKTELNMIKKKLVIIKEVMERKGDNYRVEVERLMKDVTRHHQSTLE</sequence>
<keyword evidence="6 9" id="KW-0472">Membrane</keyword>
<organism evidence="11 12">
    <name type="scientific">Nezara viridula</name>
    <name type="common">Southern green stink bug</name>
    <name type="synonym">Cimex viridulus</name>
    <dbReference type="NCBI Taxonomy" id="85310"/>
    <lineage>
        <taxon>Eukaryota</taxon>
        <taxon>Metazoa</taxon>
        <taxon>Ecdysozoa</taxon>
        <taxon>Arthropoda</taxon>
        <taxon>Hexapoda</taxon>
        <taxon>Insecta</taxon>
        <taxon>Pterygota</taxon>
        <taxon>Neoptera</taxon>
        <taxon>Paraneoptera</taxon>
        <taxon>Hemiptera</taxon>
        <taxon>Heteroptera</taxon>
        <taxon>Panheteroptera</taxon>
        <taxon>Pentatomomorpha</taxon>
        <taxon>Pentatomoidea</taxon>
        <taxon>Pentatomidae</taxon>
        <taxon>Pentatominae</taxon>
        <taxon>Nezara</taxon>
    </lineage>
</organism>
<gene>
    <name evidence="11" type="ORF">NEZAVI_LOCUS2045</name>
</gene>
<keyword evidence="10" id="KW-0732">Signal</keyword>
<feature type="chain" id="PRO_5040488699" description="Odorant receptor" evidence="10">
    <location>
        <begin position="17"/>
        <end position="218"/>
    </location>
</feature>
<evidence type="ECO:0000256" key="2">
    <source>
        <dbReference type="ARBA" id="ARBA00022606"/>
    </source>
</evidence>
<dbReference type="AlphaFoldDB" id="A0A9P0E6S8"/>
<evidence type="ECO:0008006" key="13">
    <source>
        <dbReference type="Google" id="ProtNLM"/>
    </source>
</evidence>
<evidence type="ECO:0000313" key="11">
    <source>
        <dbReference type="EMBL" id="CAH1390938.1"/>
    </source>
</evidence>
<name>A0A9P0E6S8_NEZVI</name>
<feature type="transmembrane region" description="Helical" evidence="9">
    <location>
        <begin position="96"/>
        <end position="114"/>
    </location>
</feature>
<dbReference type="InterPro" id="IPR004117">
    <property type="entry name" value="7tm6_olfct_rcpt"/>
</dbReference>
<accession>A0A9P0E6S8</accession>
<feature type="transmembrane region" description="Helical" evidence="9">
    <location>
        <begin position="29"/>
        <end position="47"/>
    </location>
</feature>
<dbReference type="GO" id="GO:0007165">
    <property type="term" value="P:signal transduction"/>
    <property type="evidence" value="ECO:0007669"/>
    <property type="project" value="UniProtKB-KW"/>
</dbReference>
<keyword evidence="12" id="KW-1185">Reference proteome</keyword>
<dbReference type="Pfam" id="PF02949">
    <property type="entry name" value="7tm_6"/>
    <property type="match status" value="1"/>
</dbReference>
<keyword evidence="5 9" id="KW-1133">Transmembrane helix</keyword>
<keyword evidence="4" id="KW-0552">Olfaction</keyword>
<evidence type="ECO:0000256" key="5">
    <source>
        <dbReference type="ARBA" id="ARBA00022989"/>
    </source>
</evidence>
<evidence type="ECO:0000256" key="1">
    <source>
        <dbReference type="ARBA" id="ARBA00004141"/>
    </source>
</evidence>
<proteinExistence type="predicted"/>
<evidence type="ECO:0000256" key="7">
    <source>
        <dbReference type="ARBA" id="ARBA00023170"/>
    </source>
</evidence>
<keyword evidence="8" id="KW-0807">Transducer</keyword>
<evidence type="ECO:0000256" key="9">
    <source>
        <dbReference type="SAM" id="Phobius"/>
    </source>
</evidence>
<keyword evidence="3 9" id="KW-0812">Transmembrane</keyword>
<reference evidence="11" key="1">
    <citation type="submission" date="2022-01" db="EMBL/GenBank/DDBJ databases">
        <authorList>
            <person name="King R."/>
        </authorList>
    </citation>
    <scope>NUCLEOTIDE SEQUENCE</scope>
</reference>
<keyword evidence="2" id="KW-0716">Sensory transduction</keyword>